<dbReference type="InterPro" id="IPR039657">
    <property type="entry name" value="Dimethylallyltransferase"/>
</dbReference>
<proteinExistence type="inferred from homology"/>
<dbReference type="Gene3D" id="1.10.20.140">
    <property type="match status" value="1"/>
</dbReference>
<protein>
    <recommendedName>
        <fullName evidence="10">tRNA dimethylallyltransferase</fullName>
        <ecNumber evidence="10">2.5.1.75</ecNumber>
    </recommendedName>
    <alternativeName>
        <fullName evidence="10">Dimethylallyl diphosphate:tRNA dimethylallyltransferase</fullName>
        <shortName evidence="10">DMAPP:tRNA dimethylallyltransferase</shortName>
        <shortName evidence="10">DMATase</shortName>
    </alternativeName>
    <alternativeName>
        <fullName evidence="10">Isopentenyl-diphosphate:tRNA isopentenyltransferase</fullName>
        <shortName evidence="10">IPP transferase</shortName>
        <shortName evidence="10">IPPT</shortName>
        <shortName evidence="10">IPTase</shortName>
    </alternativeName>
</protein>
<comment type="catalytic activity">
    <reaction evidence="9 10 11">
        <text>adenosine(37) in tRNA + dimethylallyl diphosphate = N(6)-dimethylallyladenosine(37) in tRNA + diphosphate</text>
        <dbReference type="Rhea" id="RHEA:26482"/>
        <dbReference type="Rhea" id="RHEA-COMP:10162"/>
        <dbReference type="Rhea" id="RHEA-COMP:10375"/>
        <dbReference type="ChEBI" id="CHEBI:33019"/>
        <dbReference type="ChEBI" id="CHEBI:57623"/>
        <dbReference type="ChEBI" id="CHEBI:74411"/>
        <dbReference type="ChEBI" id="CHEBI:74415"/>
        <dbReference type="EC" id="2.5.1.75"/>
    </reaction>
</comment>
<sequence length="305" mass="32954">MTRCLLIAGPTAAGKTALALAAAEALDGEIINADSMQIYAGLPLITAQPEAADFARAPHHLFGNVDPGERWSVGHWTEAALALIRAIRSRGRTPILVGGTGLYFLALTKGLAPVPEIDPDTRRQVAELIAASGPDGLRREAERLDPVAAARIKPADLQRLGRIVEVGYATGEPLTAFHAETRPLLAAADWRGIAIEPERQALYDRIDRRFELMLEAGALDEARAFARLELDPLLPASKALGLPPLLAHLRGEIELDAAVSLAQRDSRRYAKRQLTWLRNQQADWPRIHALDAAAARDELAAILAG</sequence>
<evidence type="ECO:0000256" key="8">
    <source>
        <dbReference type="ARBA" id="ARBA00022842"/>
    </source>
</evidence>
<evidence type="ECO:0000256" key="12">
    <source>
        <dbReference type="RuleBase" id="RU003784"/>
    </source>
</evidence>
<dbReference type="HAMAP" id="MF_00185">
    <property type="entry name" value="IPP_trans"/>
    <property type="match status" value="1"/>
</dbReference>
<dbReference type="AlphaFoldDB" id="A0A1G9SAR0"/>
<dbReference type="Pfam" id="PF01715">
    <property type="entry name" value="IPPT"/>
    <property type="match status" value="1"/>
</dbReference>
<evidence type="ECO:0000256" key="9">
    <source>
        <dbReference type="ARBA" id="ARBA00049563"/>
    </source>
</evidence>
<reference evidence="15 16" key="1">
    <citation type="submission" date="2016-10" db="EMBL/GenBank/DDBJ databases">
        <authorList>
            <person name="de Groot N.N."/>
        </authorList>
    </citation>
    <scope>NUCLEOTIDE SEQUENCE [LARGE SCALE GENOMIC DNA]</scope>
    <source>
        <strain evidence="15 16">DSM 16077</strain>
    </source>
</reference>
<dbReference type="NCBIfam" id="TIGR00174">
    <property type="entry name" value="miaA"/>
    <property type="match status" value="1"/>
</dbReference>
<dbReference type="SUPFAM" id="SSF52540">
    <property type="entry name" value="P-loop containing nucleoside triphosphate hydrolases"/>
    <property type="match status" value="1"/>
</dbReference>
<feature type="binding site" evidence="10">
    <location>
        <begin position="9"/>
        <end position="16"/>
    </location>
    <ligand>
        <name>ATP</name>
        <dbReference type="ChEBI" id="CHEBI:30616"/>
    </ligand>
</feature>
<evidence type="ECO:0000256" key="1">
    <source>
        <dbReference type="ARBA" id="ARBA00001946"/>
    </source>
</evidence>
<dbReference type="RefSeq" id="WP_091769736.1">
    <property type="nucleotide sequence ID" value="NZ_FNHG01000009.1"/>
</dbReference>
<keyword evidence="8 10" id="KW-0460">Magnesium</keyword>
<dbReference type="PANTHER" id="PTHR11088:SF60">
    <property type="entry name" value="TRNA DIMETHYLALLYLTRANSFERASE"/>
    <property type="match status" value="1"/>
</dbReference>
<evidence type="ECO:0000313" key="16">
    <source>
        <dbReference type="Proteomes" id="UP000199759"/>
    </source>
</evidence>
<accession>A0A1G9SAR0</accession>
<evidence type="ECO:0000256" key="3">
    <source>
        <dbReference type="ARBA" id="ARBA00005842"/>
    </source>
</evidence>
<dbReference type="Proteomes" id="UP000199759">
    <property type="component" value="Unassembled WGS sequence"/>
</dbReference>
<evidence type="ECO:0000256" key="13">
    <source>
        <dbReference type="RuleBase" id="RU003785"/>
    </source>
</evidence>
<dbReference type="EC" id="2.5.1.75" evidence="10"/>
<comment type="caution">
    <text evidence="10">Lacks conserved residue(s) required for the propagation of feature annotation.</text>
</comment>
<comment type="function">
    <text evidence="2 10 12">Catalyzes the transfer of a dimethylallyl group onto the adenine at position 37 in tRNAs that read codons beginning with uridine, leading to the formation of N6-(dimethylallyl)adenosine (i(6)A).</text>
</comment>
<evidence type="ECO:0000256" key="5">
    <source>
        <dbReference type="ARBA" id="ARBA00022694"/>
    </source>
</evidence>
<dbReference type="InterPro" id="IPR027417">
    <property type="entry name" value="P-loop_NTPase"/>
</dbReference>
<evidence type="ECO:0000313" key="15">
    <source>
        <dbReference type="EMBL" id="SDM32593.1"/>
    </source>
</evidence>
<feature type="region of interest" description="Interaction with substrate tRNA" evidence="10">
    <location>
        <begin position="158"/>
        <end position="162"/>
    </location>
</feature>
<comment type="cofactor">
    <cofactor evidence="1 10">
        <name>Mg(2+)</name>
        <dbReference type="ChEBI" id="CHEBI:18420"/>
    </cofactor>
</comment>
<keyword evidence="5 10" id="KW-0819">tRNA processing</keyword>
<evidence type="ECO:0000256" key="10">
    <source>
        <dbReference type="HAMAP-Rule" id="MF_00185"/>
    </source>
</evidence>
<evidence type="ECO:0000256" key="11">
    <source>
        <dbReference type="RuleBase" id="RU003783"/>
    </source>
</evidence>
<comment type="subunit">
    <text evidence="10">Monomer.</text>
</comment>
<feature type="binding site" evidence="10">
    <location>
        <begin position="11"/>
        <end position="16"/>
    </location>
    <ligand>
        <name>substrate</name>
    </ligand>
</feature>
<evidence type="ECO:0000256" key="6">
    <source>
        <dbReference type="ARBA" id="ARBA00022741"/>
    </source>
</evidence>
<evidence type="ECO:0000256" key="4">
    <source>
        <dbReference type="ARBA" id="ARBA00022679"/>
    </source>
</evidence>
<dbReference type="OrthoDB" id="9776390at2"/>
<dbReference type="STRING" id="144026.SAMN04488568_10929"/>
<name>A0A1G9SAR0_9PROT</name>
<feature type="chain" id="PRO_5011461444" description="tRNA dimethylallyltransferase" evidence="14">
    <location>
        <begin position="22"/>
        <end position="305"/>
    </location>
</feature>
<dbReference type="EMBL" id="FNHG01000009">
    <property type="protein sequence ID" value="SDM32593.1"/>
    <property type="molecule type" value="Genomic_DNA"/>
</dbReference>
<organism evidence="15 16">
    <name type="scientific">Maricaulis salignorans</name>
    <dbReference type="NCBI Taxonomy" id="144026"/>
    <lineage>
        <taxon>Bacteria</taxon>
        <taxon>Pseudomonadati</taxon>
        <taxon>Pseudomonadota</taxon>
        <taxon>Alphaproteobacteria</taxon>
        <taxon>Maricaulales</taxon>
        <taxon>Maricaulaceae</taxon>
        <taxon>Maricaulis</taxon>
    </lineage>
</organism>
<feature type="site" description="Interaction with substrate tRNA" evidence="10">
    <location>
        <position position="122"/>
    </location>
</feature>
<dbReference type="Gene3D" id="3.40.50.300">
    <property type="entry name" value="P-loop containing nucleotide triphosphate hydrolases"/>
    <property type="match status" value="1"/>
</dbReference>
<dbReference type="GO" id="GO:0052381">
    <property type="term" value="F:tRNA dimethylallyltransferase activity"/>
    <property type="evidence" value="ECO:0007669"/>
    <property type="project" value="UniProtKB-UniRule"/>
</dbReference>
<feature type="signal peptide" evidence="14">
    <location>
        <begin position="1"/>
        <end position="21"/>
    </location>
</feature>
<keyword evidence="14" id="KW-0732">Signal</keyword>
<evidence type="ECO:0000256" key="2">
    <source>
        <dbReference type="ARBA" id="ARBA00003213"/>
    </source>
</evidence>
<dbReference type="InterPro" id="IPR018022">
    <property type="entry name" value="IPT"/>
</dbReference>
<keyword evidence="16" id="KW-1185">Reference proteome</keyword>
<keyword evidence="4 10" id="KW-0808">Transferase</keyword>
<dbReference type="GO" id="GO:0005524">
    <property type="term" value="F:ATP binding"/>
    <property type="evidence" value="ECO:0007669"/>
    <property type="project" value="UniProtKB-UniRule"/>
</dbReference>
<keyword evidence="6 10" id="KW-0547">Nucleotide-binding</keyword>
<evidence type="ECO:0000256" key="14">
    <source>
        <dbReference type="SAM" id="SignalP"/>
    </source>
</evidence>
<gene>
    <name evidence="10" type="primary">miaA</name>
    <name evidence="15" type="ORF">SAMN04488568_10929</name>
</gene>
<comment type="similarity">
    <text evidence="3 10 13">Belongs to the IPP transferase family.</text>
</comment>
<feature type="site" description="Interaction with substrate tRNA" evidence="10">
    <location>
        <position position="100"/>
    </location>
</feature>
<dbReference type="GO" id="GO:0006400">
    <property type="term" value="P:tRNA modification"/>
    <property type="evidence" value="ECO:0007669"/>
    <property type="project" value="TreeGrafter"/>
</dbReference>
<evidence type="ECO:0000256" key="7">
    <source>
        <dbReference type="ARBA" id="ARBA00022840"/>
    </source>
</evidence>
<dbReference type="PANTHER" id="PTHR11088">
    <property type="entry name" value="TRNA DIMETHYLALLYLTRANSFERASE"/>
    <property type="match status" value="1"/>
</dbReference>
<keyword evidence="7 10" id="KW-0067">ATP-binding</keyword>
<feature type="region of interest" description="Interaction with substrate tRNA" evidence="10">
    <location>
        <begin position="34"/>
        <end position="37"/>
    </location>
</feature>